<sequence length="61" mass="6976">MKITKNDDGSINVEGEIKYKGLQALRSLGTIEKVSFSKLKFLPAKHVADLVEFKEIRELWI</sequence>
<keyword evidence="2" id="KW-1185">Reference proteome</keyword>
<comment type="caution">
    <text evidence="1">The sequence shown here is derived from an EMBL/GenBank/DDBJ whole genome shotgun (WGS) entry which is preliminary data.</text>
</comment>
<organism evidence="1 2">
    <name type="scientific">Spartinivicinus marinus</name>
    <dbReference type="NCBI Taxonomy" id="2994442"/>
    <lineage>
        <taxon>Bacteria</taxon>
        <taxon>Pseudomonadati</taxon>
        <taxon>Pseudomonadota</taxon>
        <taxon>Gammaproteobacteria</taxon>
        <taxon>Oceanospirillales</taxon>
        <taxon>Zooshikellaceae</taxon>
        <taxon>Spartinivicinus</taxon>
    </lineage>
</organism>
<name>A0A853ICX3_9GAMM</name>
<dbReference type="AlphaFoldDB" id="A0A853ICX3"/>
<reference evidence="1 2" key="1">
    <citation type="submission" date="2020-07" db="EMBL/GenBank/DDBJ databases">
        <title>Endozoicomonas sp. nov., isolated from sediment.</title>
        <authorList>
            <person name="Gu T."/>
        </authorList>
    </citation>
    <scope>NUCLEOTIDE SEQUENCE [LARGE SCALE GENOMIC DNA]</scope>
    <source>
        <strain evidence="1 2">SM1973</strain>
    </source>
</reference>
<dbReference type="RefSeq" id="WP_180569389.1">
    <property type="nucleotide sequence ID" value="NZ_JACCKB010000024.1"/>
</dbReference>
<protein>
    <submittedName>
        <fullName evidence="1">Uncharacterized protein</fullName>
    </submittedName>
</protein>
<evidence type="ECO:0000313" key="2">
    <source>
        <dbReference type="Proteomes" id="UP000569732"/>
    </source>
</evidence>
<dbReference type="EMBL" id="JACCKB010000024">
    <property type="protein sequence ID" value="NYZ67367.1"/>
    <property type="molecule type" value="Genomic_DNA"/>
</dbReference>
<evidence type="ECO:0000313" key="1">
    <source>
        <dbReference type="EMBL" id="NYZ67367.1"/>
    </source>
</evidence>
<accession>A0A853ICX3</accession>
<dbReference type="Proteomes" id="UP000569732">
    <property type="component" value="Unassembled WGS sequence"/>
</dbReference>
<gene>
    <name evidence="1" type="ORF">H0A36_15220</name>
</gene>
<proteinExistence type="predicted"/>